<evidence type="ECO:0000256" key="1">
    <source>
        <dbReference type="SAM" id="MobiDB-lite"/>
    </source>
</evidence>
<name>A0A9R1X5X8_LACSA</name>
<dbReference type="AlphaFoldDB" id="A0A9R1X5X8"/>
<gene>
    <name evidence="2" type="ORF">LSAT_V11C600315360</name>
</gene>
<evidence type="ECO:0000313" key="2">
    <source>
        <dbReference type="EMBL" id="KAJ0199839.1"/>
    </source>
</evidence>
<organism evidence="2 3">
    <name type="scientific">Lactuca sativa</name>
    <name type="common">Garden lettuce</name>
    <dbReference type="NCBI Taxonomy" id="4236"/>
    <lineage>
        <taxon>Eukaryota</taxon>
        <taxon>Viridiplantae</taxon>
        <taxon>Streptophyta</taxon>
        <taxon>Embryophyta</taxon>
        <taxon>Tracheophyta</taxon>
        <taxon>Spermatophyta</taxon>
        <taxon>Magnoliopsida</taxon>
        <taxon>eudicotyledons</taxon>
        <taxon>Gunneridae</taxon>
        <taxon>Pentapetalae</taxon>
        <taxon>asterids</taxon>
        <taxon>campanulids</taxon>
        <taxon>Asterales</taxon>
        <taxon>Asteraceae</taxon>
        <taxon>Cichorioideae</taxon>
        <taxon>Cichorieae</taxon>
        <taxon>Lactucinae</taxon>
        <taxon>Lactuca</taxon>
    </lineage>
</organism>
<protein>
    <submittedName>
        <fullName evidence="2">Uncharacterized protein</fullName>
    </submittedName>
</protein>
<feature type="compositionally biased region" description="Acidic residues" evidence="1">
    <location>
        <begin position="347"/>
        <end position="357"/>
    </location>
</feature>
<reference evidence="2 3" key="1">
    <citation type="journal article" date="2017" name="Nat. Commun.">
        <title>Genome assembly with in vitro proximity ligation data and whole-genome triplication in lettuce.</title>
        <authorList>
            <person name="Reyes-Chin-Wo S."/>
            <person name="Wang Z."/>
            <person name="Yang X."/>
            <person name="Kozik A."/>
            <person name="Arikit S."/>
            <person name="Song C."/>
            <person name="Xia L."/>
            <person name="Froenicke L."/>
            <person name="Lavelle D.O."/>
            <person name="Truco M.J."/>
            <person name="Xia R."/>
            <person name="Zhu S."/>
            <person name="Xu C."/>
            <person name="Xu H."/>
            <person name="Xu X."/>
            <person name="Cox K."/>
            <person name="Korf I."/>
            <person name="Meyers B.C."/>
            <person name="Michelmore R.W."/>
        </authorList>
    </citation>
    <scope>NUCLEOTIDE SEQUENCE [LARGE SCALE GENOMIC DNA]</scope>
    <source>
        <strain evidence="3">cv. Salinas</strain>
        <tissue evidence="2">Seedlings</tissue>
    </source>
</reference>
<comment type="caution">
    <text evidence="2">The sequence shown here is derived from an EMBL/GenBank/DDBJ whole genome shotgun (WGS) entry which is preliminary data.</text>
</comment>
<feature type="compositionally biased region" description="Acidic residues" evidence="1">
    <location>
        <begin position="421"/>
        <end position="430"/>
    </location>
</feature>
<feature type="region of interest" description="Disordered" evidence="1">
    <location>
        <begin position="284"/>
        <end position="430"/>
    </location>
</feature>
<accession>A0A9R1X5X8</accession>
<feature type="compositionally biased region" description="Basic and acidic residues" evidence="1">
    <location>
        <begin position="358"/>
        <end position="397"/>
    </location>
</feature>
<dbReference type="Proteomes" id="UP000235145">
    <property type="component" value="Unassembled WGS sequence"/>
</dbReference>
<proteinExistence type="predicted"/>
<feature type="region of interest" description="Disordered" evidence="1">
    <location>
        <begin position="459"/>
        <end position="490"/>
    </location>
</feature>
<dbReference type="EMBL" id="NBSK02000006">
    <property type="protein sequence ID" value="KAJ0199839.1"/>
    <property type="molecule type" value="Genomic_DNA"/>
</dbReference>
<keyword evidence="3" id="KW-1185">Reference proteome</keyword>
<sequence>MAASLFTFSSTSRRVVPTPNSPPLPIYIKATNVVFNPDIPDVHRGLGLDDFVNFLSSCRLRYALSDIPSEFFPEQVCEFYCTATVNAENSVITRTIGHGRHSVFITAELLSVALRLPIFEPFSEPPTIERCKRMFDQLGYDHSKAGTRSALILRQCMTPGWKFFTSALCKCVGHKSRSGDQLSNYEQQVVCSLLLNKRLDYGALFFDQLVQLLRANVRADHVPFPRWIALVFDKFFATDYFSHSGNPIQCPRMSVRMYQDDPLDTDIGISNRMREWIANPYTVPSLTVDTDEERADGNHEDSAGQEDVPHDGGHFSPQLSHHTLKGVLLHTPSSGPQSDDAQKGGDIDDDTDADDNTEPPKSDDNPKERDTEPDNTEPPKSDDNPKERDTEPDKTEPPKQMPESDFAKPDSPADTEKLVEDSEQDDDQDDECQILDMNFIDPCVPVQGKDSEVKVVDPSADSIIPVQGEDSDVASEESHPLSRKRKVADTDLDYSQTDTSLTVKKPKSIVSISNLAAEWNMSPDQVKQILDEANRA</sequence>
<feature type="compositionally biased region" description="Basic and acidic residues" evidence="1">
    <location>
        <begin position="295"/>
        <end position="313"/>
    </location>
</feature>
<evidence type="ECO:0000313" key="3">
    <source>
        <dbReference type="Proteomes" id="UP000235145"/>
    </source>
</evidence>